<organism evidence="2">
    <name type="scientific">bioreactor metagenome</name>
    <dbReference type="NCBI Taxonomy" id="1076179"/>
    <lineage>
        <taxon>unclassified sequences</taxon>
        <taxon>metagenomes</taxon>
        <taxon>ecological metagenomes</taxon>
    </lineage>
</organism>
<evidence type="ECO:0000256" key="1">
    <source>
        <dbReference type="SAM" id="MobiDB-lite"/>
    </source>
</evidence>
<protein>
    <submittedName>
        <fullName evidence="2">Uncharacterized protein</fullName>
    </submittedName>
</protein>
<dbReference type="EMBL" id="VSSQ01008842">
    <property type="protein sequence ID" value="MPM40000.1"/>
    <property type="molecule type" value="Genomic_DNA"/>
</dbReference>
<feature type="compositionally biased region" description="Low complexity" evidence="1">
    <location>
        <begin position="41"/>
        <end position="54"/>
    </location>
</feature>
<evidence type="ECO:0000313" key="2">
    <source>
        <dbReference type="EMBL" id="MPM40000.1"/>
    </source>
</evidence>
<feature type="region of interest" description="Disordered" evidence="1">
    <location>
        <begin position="1"/>
        <end position="60"/>
    </location>
</feature>
<dbReference type="AlphaFoldDB" id="A0A644ZGM5"/>
<name>A0A644ZGM5_9ZZZZ</name>
<feature type="region of interest" description="Disordered" evidence="1">
    <location>
        <begin position="176"/>
        <end position="248"/>
    </location>
</feature>
<feature type="compositionally biased region" description="Basic and acidic residues" evidence="1">
    <location>
        <begin position="24"/>
        <end position="40"/>
    </location>
</feature>
<comment type="caution">
    <text evidence="2">The sequence shown here is derived from an EMBL/GenBank/DDBJ whole genome shotgun (WGS) entry which is preliminary data.</text>
</comment>
<proteinExistence type="predicted"/>
<feature type="compositionally biased region" description="Basic residues" evidence="1">
    <location>
        <begin position="1"/>
        <end position="10"/>
    </location>
</feature>
<sequence length="367" mass="39491">MSQRLKGRQHHNAEAGKQVAQTDDSERRNADGQHIRRSFEQKQQLCGQQLQGQQAAEHHNDRIDNRQAEGLDNPCFFLGAEVIRNNGNHAVVETKNRHKDEALQLEVNAEQRRGGGGEGNQDQVHAVGHNRGNGGHGNAGDSHRVNMADNCQLRVQNTAQAELNFLIEHLVKGKAGGRGSYLTDDSGNGGAGNLKARKAKQTKDKYGVQNDIDDSADQLGNHGVKGQPGGLEQPGHGDLSEKAEGQHAAPEQIVGAILKNLGDIRLACKIQINAEKANQGKNGVVYGGQENGVVGNFVYKPKVAGAEAAGQLGVHTHAGADADGDHQVLHGEREGNGCKRVLTETGNKHAVHHIVKRLYQHGQHHGY</sequence>
<gene>
    <name evidence="2" type="ORF">SDC9_86638</name>
</gene>
<reference evidence="2" key="1">
    <citation type="submission" date="2019-08" db="EMBL/GenBank/DDBJ databases">
        <authorList>
            <person name="Kucharzyk K."/>
            <person name="Murdoch R.W."/>
            <person name="Higgins S."/>
            <person name="Loffler F."/>
        </authorList>
    </citation>
    <scope>NUCLEOTIDE SEQUENCE</scope>
</reference>
<accession>A0A644ZGM5</accession>